<accession>A0A7J7KL25</accession>
<gene>
    <name evidence="2" type="ORF">EB796_002905</name>
</gene>
<dbReference type="EMBL" id="VXIV02000352">
    <property type="protein sequence ID" value="KAF6038791.1"/>
    <property type="molecule type" value="Genomic_DNA"/>
</dbReference>
<feature type="region of interest" description="Disordered" evidence="1">
    <location>
        <begin position="49"/>
        <end position="73"/>
    </location>
</feature>
<protein>
    <submittedName>
        <fullName evidence="2">Uncharacterized protein</fullName>
    </submittedName>
</protein>
<evidence type="ECO:0000313" key="3">
    <source>
        <dbReference type="Proteomes" id="UP000593567"/>
    </source>
</evidence>
<dbReference type="Proteomes" id="UP000593567">
    <property type="component" value="Unassembled WGS sequence"/>
</dbReference>
<name>A0A7J7KL25_BUGNE</name>
<sequence length="73" mass="8156">MTKYSAVIFFCACVGVCITAVIENVKDDSKSKDDLQQLLNDLKFMMKEKEQPGENSFTRPVTGKPSTPIKALR</sequence>
<reference evidence="2" key="1">
    <citation type="submission" date="2020-06" db="EMBL/GenBank/DDBJ databases">
        <title>Draft genome of Bugula neritina, a colonial animal packing powerful symbionts and potential medicines.</title>
        <authorList>
            <person name="Rayko M."/>
        </authorList>
    </citation>
    <scope>NUCLEOTIDE SEQUENCE [LARGE SCALE GENOMIC DNA]</scope>
    <source>
        <strain evidence="2">Kwan_BN1</strain>
    </source>
</reference>
<evidence type="ECO:0000313" key="2">
    <source>
        <dbReference type="EMBL" id="KAF6038791.1"/>
    </source>
</evidence>
<organism evidence="2 3">
    <name type="scientific">Bugula neritina</name>
    <name type="common">Brown bryozoan</name>
    <name type="synonym">Sertularia neritina</name>
    <dbReference type="NCBI Taxonomy" id="10212"/>
    <lineage>
        <taxon>Eukaryota</taxon>
        <taxon>Metazoa</taxon>
        <taxon>Spiralia</taxon>
        <taxon>Lophotrochozoa</taxon>
        <taxon>Bryozoa</taxon>
        <taxon>Gymnolaemata</taxon>
        <taxon>Cheilostomatida</taxon>
        <taxon>Flustrina</taxon>
        <taxon>Buguloidea</taxon>
        <taxon>Bugulidae</taxon>
        <taxon>Bugula</taxon>
    </lineage>
</organism>
<keyword evidence="3" id="KW-1185">Reference proteome</keyword>
<proteinExistence type="predicted"/>
<dbReference type="AlphaFoldDB" id="A0A7J7KL25"/>
<evidence type="ECO:0000256" key="1">
    <source>
        <dbReference type="SAM" id="MobiDB-lite"/>
    </source>
</evidence>
<comment type="caution">
    <text evidence="2">The sequence shown here is derived from an EMBL/GenBank/DDBJ whole genome shotgun (WGS) entry which is preliminary data.</text>
</comment>